<dbReference type="STRING" id="561177.ANHYDRO_00373"/>
<sequence>MKRKFLEEKMKKLLNFLMAFVFAFVFTMEISHADEDTFKVGMEVNYAPFNFSQVDDSNGAVEIKNSKGEYANGYDVQIAKKNCR</sequence>
<name>B6W717_9FIRM</name>
<evidence type="ECO:0000313" key="1">
    <source>
        <dbReference type="EMBL" id="EEB36772.1"/>
    </source>
</evidence>
<dbReference type="AlphaFoldDB" id="B6W717"/>
<organism evidence="1 2">
    <name type="scientific">Anaerococcus hydrogenalis DSM 7454</name>
    <dbReference type="NCBI Taxonomy" id="561177"/>
    <lineage>
        <taxon>Bacteria</taxon>
        <taxon>Bacillati</taxon>
        <taxon>Bacillota</taxon>
        <taxon>Tissierellia</taxon>
        <taxon>Tissierellales</taxon>
        <taxon>Peptoniphilaceae</taxon>
        <taxon>Anaerococcus</taxon>
    </lineage>
</organism>
<comment type="caution">
    <text evidence="1">The sequence shown here is derived from an EMBL/GenBank/DDBJ whole genome shotgun (WGS) entry which is preliminary data.</text>
</comment>
<dbReference type="EMBL" id="ABXA01000010">
    <property type="protein sequence ID" value="EEB36772.1"/>
    <property type="molecule type" value="Genomic_DNA"/>
</dbReference>
<evidence type="ECO:0008006" key="3">
    <source>
        <dbReference type="Google" id="ProtNLM"/>
    </source>
</evidence>
<proteinExistence type="predicted"/>
<dbReference type="Proteomes" id="UP000005451">
    <property type="component" value="Unassembled WGS sequence"/>
</dbReference>
<evidence type="ECO:0000313" key="2">
    <source>
        <dbReference type="Proteomes" id="UP000005451"/>
    </source>
</evidence>
<accession>B6W717</accession>
<dbReference type="eggNOG" id="COG0834">
    <property type="taxonomic scope" value="Bacteria"/>
</dbReference>
<protein>
    <recommendedName>
        <fullName evidence="3">Solute-binding protein family 3/N-terminal domain-containing protein</fullName>
    </recommendedName>
</protein>
<reference evidence="1 2" key="2">
    <citation type="submission" date="2008-10" db="EMBL/GenBank/DDBJ databases">
        <title>Draft genome sequence of Anaerococcus hydrogenalis (DSM 7454).</title>
        <authorList>
            <person name="Sudarsanam P."/>
            <person name="Ley R."/>
            <person name="Guruge J."/>
            <person name="Turnbaugh P.J."/>
            <person name="Mahowald M."/>
            <person name="Liep D."/>
            <person name="Gordon J."/>
        </authorList>
    </citation>
    <scope>NUCLEOTIDE SEQUENCE [LARGE SCALE GENOMIC DNA]</scope>
    <source>
        <strain evidence="1 2">DSM 7454</strain>
    </source>
</reference>
<gene>
    <name evidence="1" type="ORF">ANHYDRO_00373</name>
</gene>
<reference evidence="1 2" key="1">
    <citation type="submission" date="2008-09" db="EMBL/GenBank/DDBJ databases">
        <authorList>
            <person name="Fulton L."/>
            <person name="Clifton S."/>
            <person name="Fulton B."/>
            <person name="Xu J."/>
            <person name="Minx P."/>
            <person name="Pepin K.H."/>
            <person name="Johnson M."/>
            <person name="Thiruvilangam P."/>
            <person name="Bhonagiri V."/>
            <person name="Nash W.E."/>
            <person name="Mardis E.R."/>
            <person name="Wilson R.K."/>
        </authorList>
    </citation>
    <scope>NUCLEOTIDE SEQUENCE [LARGE SCALE GENOMIC DNA]</scope>
    <source>
        <strain evidence="1 2">DSM 7454</strain>
    </source>
</reference>